<comment type="subcellular location">
    <subcellularLocation>
        <location evidence="1 7">Cell membrane</location>
        <topology evidence="1 7">Multi-pass membrane protein</topology>
    </subcellularLocation>
</comment>
<evidence type="ECO:0000259" key="8">
    <source>
        <dbReference type="PROSITE" id="PS50928"/>
    </source>
</evidence>
<evidence type="ECO:0000256" key="3">
    <source>
        <dbReference type="ARBA" id="ARBA00022475"/>
    </source>
</evidence>
<dbReference type="PROSITE" id="PS50928">
    <property type="entry name" value="ABC_TM1"/>
    <property type="match status" value="1"/>
</dbReference>
<dbReference type="Proteomes" id="UP000308037">
    <property type="component" value="Unassembled WGS sequence"/>
</dbReference>
<dbReference type="RefSeq" id="WP_137277448.1">
    <property type="nucleotide sequence ID" value="NZ_QKNX01000007.1"/>
</dbReference>
<dbReference type="GO" id="GO:0005886">
    <property type="term" value="C:plasma membrane"/>
    <property type="evidence" value="ECO:0007669"/>
    <property type="project" value="UniProtKB-SubCell"/>
</dbReference>
<keyword evidence="2 7" id="KW-0813">Transport</keyword>
<keyword evidence="5 7" id="KW-1133">Transmembrane helix</keyword>
<evidence type="ECO:0000256" key="6">
    <source>
        <dbReference type="ARBA" id="ARBA00023136"/>
    </source>
</evidence>
<keyword evidence="6 7" id="KW-0472">Membrane</keyword>
<name>A0A4V5ZNQ2_9EURY</name>
<organism evidence="9 10">
    <name type="scientific">Natronomonas salsuginis</name>
    <dbReference type="NCBI Taxonomy" id="2217661"/>
    <lineage>
        <taxon>Archaea</taxon>
        <taxon>Methanobacteriati</taxon>
        <taxon>Methanobacteriota</taxon>
        <taxon>Stenosarchaea group</taxon>
        <taxon>Halobacteria</taxon>
        <taxon>Halobacteriales</taxon>
        <taxon>Natronomonadaceae</taxon>
        <taxon>Natronomonas</taxon>
    </lineage>
</organism>
<sequence length="312" mass="34172">MSSLTDSPHAPDRLQRDWLGPVMRTVLSDKRAVVGAVVVVSIIILAVFAPYLAPTEPQTTYDLLEPPNSHSEGDFDLDGTTEEIWHPLGTDSQGKDILTELIYGARISLLVAFATVGFALLVGTTIGMLAGYYRGWIDSLLMRYIDLQWAFPEIVLAVAIIAVTGGIGVVPVIIAIGFGFVDDFARLVRSEVLKTREEAYITAARAVGMRPRRVMFREILPNVTGTILVQITLLIPIAILWEAGLSFIGMGVSPSTPTWGLLLADGRQFLHEAWWISVLPGLAILVTVLSFTLFGEGLREAFDVSEREVHDR</sequence>
<feature type="transmembrane region" description="Helical" evidence="7">
    <location>
        <begin position="154"/>
        <end position="181"/>
    </location>
</feature>
<dbReference type="InterPro" id="IPR050366">
    <property type="entry name" value="BP-dependent_transpt_permease"/>
</dbReference>
<dbReference type="Pfam" id="PF12911">
    <property type="entry name" value="OppC_N"/>
    <property type="match status" value="1"/>
</dbReference>
<keyword evidence="3" id="KW-1003">Cell membrane</keyword>
<evidence type="ECO:0000256" key="4">
    <source>
        <dbReference type="ARBA" id="ARBA00022692"/>
    </source>
</evidence>
<gene>
    <name evidence="9" type="ORF">DM868_13955</name>
</gene>
<accession>A0A4V5ZNQ2</accession>
<comment type="caution">
    <text evidence="9">The sequence shown here is derived from an EMBL/GenBank/DDBJ whole genome shotgun (WGS) entry which is preliminary data.</text>
</comment>
<evidence type="ECO:0000256" key="7">
    <source>
        <dbReference type="RuleBase" id="RU363032"/>
    </source>
</evidence>
<dbReference type="SUPFAM" id="SSF161098">
    <property type="entry name" value="MetI-like"/>
    <property type="match status" value="1"/>
</dbReference>
<dbReference type="Gene3D" id="1.10.3720.10">
    <property type="entry name" value="MetI-like"/>
    <property type="match status" value="1"/>
</dbReference>
<evidence type="ECO:0000313" key="9">
    <source>
        <dbReference type="EMBL" id="TKR24703.1"/>
    </source>
</evidence>
<dbReference type="OrthoDB" id="312811at2157"/>
<dbReference type="InterPro" id="IPR025966">
    <property type="entry name" value="OppC_N"/>
</dbReference>
<keyword evidence="10" id="KW-1185">Reference proteome</keyword>
<feature type="transmembrane region" description="Helical" evidence="7">
    <location>
        <begin position="219"/>
        <end position="241"/>
    </location>
</feature>
<feature type="transmembrane region" description="Helical" evidence="7">
    <location>
        <begin position="109"/>
        <end position="134"/>
    </location>
</feature>
<keyword evidence="4 7" id="KW-0812">Transmembrane</keyword>
<feature type="transmembrane region" description="Helical" evidence="7">
    <location>
        <begin position="273"/>
        <end position="294"/>
    </location>
</feature>
<comment type="similarity">
    <text evidence="7">Belongs to the binding-protein-dependent transport system permease family.</text>
</comment>
<evidence type="ECO:0000256" key="2">
    <source>
        <dbReference type="ARBA" id="ARBA00022448"/>
    </source>
</evidence>
<dbReference type="InterPro" id="IPR000515">
    <property type="entry name" value="MetI-like"/>
</dbReference>
<feature type="transmembrane region" description="Helical" evidence="7">
    <location>
        <begin position="32"/>
        <end position="53"/>
    </location>
</feature>
<dbReference type="EMBL" id="QKNX01000007">
    <property type="protein sequence ID" value="TKR24703.1"/>
    <property type="molecule type" value="Genomic_DNA"/>
</dbReference>
<dbReference type="GO" id="GO:0055085">
    <property type="term" value="P:transmembrane transport"/>
    <property type="evidence" value="ECO:0007669"/>
    <property type="project" value="InterPro"/>
</dbReference>
<dbReference type="PANTHER" id="PTHR43386">
    <property type="entry name" value="OLIGOPEPTIDE TRANSPORT SYSTEM PERMEASE PROTEIN APPC"/>
    <property type="match status" value="1"/>
</dbReference>
<dbReference type="InterPro" id="IPR035906">
    <property type="entry name" value="MetI-like_sf"/>
</dbReference>
<proteinExistence type="inferred from homology"/>
<reference evidence="9 10" key="1">
    <citation type="submission" date="2019-04" db="EMBL/GenBank/DDBJ databases">
        <title>Natronomonas sp. F20-122 a newhaloarchaeon isolated from a saline saltern of Isla Bacuta, Huelva, Spain.</title>
        <authorList>
            <person name="Duran-Viseras A."/>
            <person name="Sanchez-Porro C."/>
            <person name="Ventosa A."/>
        </authorList>
    </citation>
    <scope>NUCLEOTIDE SEQUENCE [LARGE SCALE GENOMIC DNA]</scope>
    <source>
        <strain evidence="9 10">F20-122</strain>
    </source>
</reference>
<evidence type="ECO:0000256" key="5">
    <source>
        <dbReference type="ARBA" id="ARBA00022989"/>
    </source>
</evidence>
<evidence type="ECO:0000313" key="10">
    <source>
        <dbReference type="Proteomes" id="UP000308037"/>
    </source>
</evidence>
<feature type="domain" description="ABC transmembrane type-1" evidence="8">
    <location>
        <begin position="105"/>
        <end position="295"/>
    </location>
</feature>
<dbReference type="Pfam" id="PF00528">
    <property type="entry name" value="BPD_transp_1"/>
    <property type="match status" value="1"/>
</dbReference>
<evidence type="ECO:0000256" key="1">
    <source>
        <dbReference type="ARBA" id="ARBA00004651"/>
    </source>
</evidence>
<dbReference type="AlphaFoldDB" id="A0A4V5ZNQ2"/>
<dbReference type="CDD" id="cd06261">
    <property type="entry name" value="TM_PBP2"/>
    <property type="match status" value="1"/>
</dbReference>
<protein>
    <submittedName>
        <fullName evidence="9">ABC transporter permease</fullName>
    </submittedName>
</protein>
<dbReference type="PANTHER" id="PTHR43386:SF25">
    <property type="entry name" value="PEPTIDE ABC TRANSPORTER PERMEASE PROTEIN"/>
    <property type="match status" value="1"/>
</dbReference>